<dbReference type="NCBIfam" id="NF033517">
    <property type="entry name" value="transpos_IS66"/>
    <property type="match status" value="1"/>
</dbReference>
<name>A0A975GJU2_9BACT</name>
<dbReference type="Pfam" id="PF03050">
    <property type="entry name" value="DDE_Tnp_IS66"/>
    <property type="match status" value="1"/>
</dbReference>
<proteinExistence type="predicted"/>
<reference evidence="4" key="1">
    <citation type="journal article" date="2021" name="Microb. Physiol.">
        <title>Proteogenomic Insights into the Physiology of Marine, Sulfate-Reducing, Filamentous Desulfonema limicola and Desulfonema magnum.</title>
        <authorList>
            <person name="Schnaars V."/>
            <person name="Wohlbrand L."/>
            <person name="Scheve S."/>
            <person name="Hinrichs C."/>
            <person name="Reinhardt R."/>
            <person name="Rabus R."/>
        </authorList>
    </citation>
    <scope>NUCLEOTIDE SEQUENCE</scope>
    <source>
        <strain evidence="4">5ac10</strain>
    </source>
</reference>
<dbReference type="Pfam" id="PF20042">
    <property type="entry name" value="DUF6444"/>
    <property type="match status" value="1"/>
</dbReference>
<accession>A0A975GJU2</accession>
<gene>
    <name evidence="4" type="ORF">dnl_62860</name>
</gene>
<dbReference type="PANTHER" id="PTHR33678">
    <property type="entry name" value="BLL1576 PROTEIN"/>
    <property type="match status" value="1"/>
</dbReference>
<dbReference type="EMBL" id="CP061799">
    <property type="protein sequence ID" value="QTA83865.1"/>
    <property type="molecule type" value="Genomic_DNA"/>
</dbReference>
<feature type="compositionally biased region" description="Basic and acidic residues" evidence="1">
    <location>
        <begin position="68"/>
        <end position="103"/>
    </location>
</feature>
<dbReference type="PANTHER" id="PTHR33678:SF2">
    <property type="match status" value="1"/>
</dbReference>
<feature type="compositionally biased region" description="Low complexity" evidence="1">
    <location>
        <begin position="51"/>
        <end position="61"/>
    </location>
</feature>
<evidence type="ECO:0000259" key="2">
    <source>
        <dbReference type="Pfam" id="PF03050"/>
    </source>
</evidence>
<evidence type="ECO:0000313" key="4">
    <source>
        <dbReference type="EMBL" id="QTA83865.1"/>
    </source>
</evidence>
<dbReference type="InterPro" id="IPR052344">
    <property type="entry name" value="Transposase-related"/>
</dbReference>
<dbReference type="AlphaFoldDB" id="A0A975GJU2"/>
<dbReference type="KEGG" id="dli:dnl_62860"/>
<dbReference type="InterPro" id="IPR004291">
    <property type="entry name" value="Transposase_IS66_central"/>
</dbReference>
<dbReference type="Proteomes" id="UP000663720">
    <property type="component" value="Chromosome"/>
</dbReference>
<dbReference type="InterPro" id="IPR045618">
    <property type="entry name" value="DUF6444"/>
</dbReference>
<keyword evidence="5" id="KW-1185">Reference proteome</keyword>
<evidence type="ECO:0000259" key="3">
    <source>
        <dbReference type="Pfam" id="PF20042"/>
    </source>
</evidence>
<protein>
    <submittedName>
        <fullName evidence="4">Transposase, IS66 family</fullName>
    </submittedName>
</protein>
<organism evidence="4 5">
    <name type="scientific">Desulfonema limicola</name>
    <dbReference type="NCBI Taxonomy" id="45656"/>
    <lineage>
        <taxon>Bacteria</taxon>
        <taxon>Pseudomonadati</taxon>
        <taxon>Thermodesulfobacteriota</taxon>
        <taxon>Desulfobacteria</taxon>
        <taxon>Desulfobacterales</taxon>
        <taxon>Desulfococcaceae</taxon>
        <taxon>Desulfonema</taxon>
    </lineage>
</organism>
<evidence type="ECO:0000313" key="5">
    <source>
        <dbReference type="Proteomes" id="UP000663720"/>
    </source>
</evidence>
<sequence>MEKIMNITKEDLAKMTLPYLKSLDHETLVDISFELRNVVIGLLERLEKNSKNSSNPPSSDNPYKKKPKDKEPESSDDEDKKDGEESHPEKPNDSPRPEPERNPGRQPGSQGFWRSETPVPEQIISHYPEQCPCCNRHLNIPDKASPYMGYYVFELEKTDSGIRISCCLHHYYIIMCECGQEVKSSPGQGYVSHQDGRKKDLKLTEYVMTGPMLVTFIAALSVRYRMSRPKIREFLMYWFGLELSVGTIDRCIREAGVACFPVVEELIDELQKEDVVHLDETPWNEKGVLKWMWVAVSCTIAIYLIGTRKKEELLKLITEAFLGWLVTDGYMAYRDHEKRQRCLAHLIRKAVALTGAVDEKAQKMGDWLLKELRCLIKTMAEYGEDNKKKCSPILARLKKACNLGAKEDHAKLKALANEILNDWDAVVAFVKNPDLPPTNNEAERALRHAVISKRISFGTRTSEGSKAYAALLSVIETCRLRNQNPWDFISQVISLGRKGIAPGSIPLFS</sequence>
<feature type="region of interest" description="Disordered" evidence="1">
    <location>
        <begin position="46"/>
        <end position="115"/>
    </location>
</feature>
<feature type="domain" description="DUF6444" evidence="3">
    <location>
        <begin position="44"/>
        <end position="88"/>
    </location>
</feature>
<feature type="domain" description="Transposase IS66 central" evidence="2">
    <location>
        <begin position="226"/>
        <end position="466"/>
    </location>
</feature>
<evidence type="ECO:0000256" key="1">
    <source>
        <dbReference type="SAM" id="MobiDB-lite"/>
    </source>
</evidence>